<organism evidence="3 4">
    <name type="scientific">Cribrihabitans marinus</name>
    <dbReference type="NCBI Taxonomy" id="1227549"/>
    <lineage>
        <taxon>Bacteria</taxon>
        <taxon>Pseudomonadati</taxon>
        <taxon>Pseudomonadota</taxon>
        <taxon>Alphaproteobacteria</taxon>
        <taxon>Rhodobacterales</taxon>
        <taxon>Paracoccaceae</taxon>
        <taxon>Cribrihabitans</taxon>
    </lineage>
</organism>
<feature type="transmembrane region" description="Helical" evidence="2">
    <location>
        <begin position="256"/>
        <end position="278"/>
    </location>
</feature>
<keyword evidence="4" id="KW-1185">Reference proteome</keyword>
<dbReference type="STRING" id="1227549.SAMN05444007_11270"/>
<protein>
    <submittedName>
        <fullName evidence="3">Uncharacterized protein</fullName>
    </submittedName>
</protein>
<dbReference type="AlphaFoldDB" id="A0A1H7DNJ3"/>
<dbReference type="RefSeq" id="WP_092370450.1">
    <property type="nucleotide sequence ID" value="NZ_FNYD01000012.1"/>
</dbReference>
<dbReference type="OrthoDB" id="7818602at2"/>
<keyword evidence="1" id="KW-0175">Coiled coil</keyword>
<feature type="coiled-coil region" evidence="1">
    <location>
        <begin position="391"/>
        <end position="418"/>
    </location>
</feature>
<dbReference type="Proteomes" id="UP000199379">
    <property type="component" value="Unassembled WGS sequence"/>
</dbReference>
<accession>A0A1H7DNJ3</accession>
<keyword evidence="2" id="KW-0472">Membrane</keyword>
<sequence length="529" mass="56539">MKKGMTPQLDHKWWSKNKPTFLGKTGLGDALKDYAIAVDKFEHEAARKALVQVGKAVGVATKKCSDRTQKTTKEVLGKYDTVIKKADDELKDRIAGEQKKAAAGSGSAPVPPQKIGKDVVVWKRDIGERVMKKVKLDWLNKVNGFTLEQKLNDDILDVFEKEGDYVTPQQIVDDSEKIGEAAVAAIVKDLNKIDALIKAKKVTDAKQVKGLLLNVFDSRMQAAELKLKALPEARWKKFKAQKKQYTKYKIKTGVKLTTGSIGILAGVGGLGLGVAAAAGAVPSMGGSLALAIPGLVAGLAATLRSCAAMTKQIVDISRSAEKVEKVLASDLDTLKKRYLDASKAKIVAGETATSTLKGILGTDAPFLATIPKCNDNIALLKNKSAGLAVAMRKLSKSIMKALKEAEDLEAKLKGIKAAKVRKAYDKLIKTRAALSKALDKCVDTGARITNLEKNLPKLEQMMRALNDKNAAFNKIFDKVFPVVVGLTLTATSAGTGFADSSSVADFVSTSVGLVADISLEAADFAQDAA</sequence>
<evidence type="ECO:0000313" key="4">
    <source>
        <dbReference type="Proteomes" id="UP000199379"/>
    </source>
</evidence>
<evidence type="ECO:0000256" key="2">
    <source>
        <dbReference type="SAM" id="Phobius"/>
    </source>
</evidence>
<keyword evidence="2" id="KW-0812">Transmembrane</keyword>
<gene>
    <name evidence="3" type="ORF">SAMN05444007_11270</name>
</gene>
<proteinExistence type="predicted"/>
<reference evidence="3 4" key="1">
    <citation type="submission" date="2016-10" db="EMBL/GenBank/DDBJ databases">
        <authorList>
            <person name="de Groot N.N."/>
        </authorList>
    </citation>
    <scope>NUCLEOTIDE SEQUENCE [LARGE SCALE GENOMIC DNA]</scope>
    <source>
        <strain evidence="3 4">DSM 29340</strain>
    </source>
</reference>
<evidence type="ECO:0000313" key="3">
    <source>
        <dbReference type="EMBL" id="SEK03329.1"/>
    </source>
</evidence>
<keyword evidence="2" id="KW-1133">Transmembrane helix</keyword>
<feature type="transmembrane region" description="Helical" evidence="2">
    <location>
        <begin position="284"/>
        <end position="303"/>
    </location>
</feature>
<dbReference type="EMBL" id="FNYD01000012">
    <property type="protein sequence ID" value="SEK03329.1"/>
    <property type="molecule type" value="Genomic_DNA"/>
</dbReference>
<name>A0A1H7DNJ3_9RHOB</name>
<evidence type="ECO:0000256" key="1">
    <source>
        <dbReference type="SAM" id="Coils"/>
    </source>
</evidence>